<sequence length="88" mass="9805">MDVYRIKPSENGWGLYENDQAEPLVEASALHEVMEQAERVIGERRMSVQIRYRHGAPEEFRLHAEASQSLGARAGTAGDSLPGAAPWR</sequence>
<evidence type="ECO:0008006" key="3">
    <source>
        <dbReference type="Google" id="ProtNLM"/>
    </source>
</evidence>
<reference evidence="1 2" key="1">
    <citation type="journal article" date="2020" name="Insects">
        <title>Bacteria Belonging to Pseudomonas typographi sp. nov. from the Bark Beetle Ips typographus Have Genomic Potential to Aid in the Host Ecology.</title>
        <authorList>
            <person name="Peral-Aranega E."/>
            <person name="Saati-Santamaria Z."/>
            <person name="Kolarik M."/>
            <person name="Rivas R."/>
            <person name="Garcia-Fraile P."/>
        </authorList>
    </citation>
    <scope>NUCLEOTIDE SEQUENCE [LARGE SCALE GENOMIC DNA]</scope>
    <source>
        <strain evidence="1 2">CA3A</strain>
    </source>
</reference>
<proteinExistence type="predicted"/>
<accession>A0ABR7Z8U3</accession>
<name>A0ABR7Z8U3_9PSED</name>
<dbReference type="Proteomes" id="UP000805841">
    <property type="component" value="Unassembled WGS sequence"/>
</dbReference>
<keyword evidence="2" id="KW-1185">Reference proteome</keyword>
<protein>
    <recommendedName>
        <fullName evidence="3">DUF2188 domain-containing protein</fullName>
    </recommendedName>
</protein>
<gene>
    <name evidence="1" type="ORF">HAQ05_23945</name>
</gene>
<organism evidence="1 2">
    <name type="scientific">Pseudomonas typographi</name>
    <dbReference type="NCBI Taxonomy" id="2715964"/>
    <lineage>
        <taxon>Bacteria</taxon>
        <taxon>Pseudomonadati</taxon>
        <taxon>Pseudomonadota</taxon>
        <taxon>Gammaproteobacteria</taxon>
        <taxon>Pseudomonadales</taxon>
        <taxon>Pseudomonadaceae</taxon>
        <taxon>Pseudomonas</taxon>
    </lineage>
</organism>
<dbReference type="EMBL" id="JAAOCA010000040">
    <property type="protein sequence ID" value="MBD1601734.1"/>
    <property type="molecule type" value="Genomic_DNA"/>
</dbReference>
<evidence type="ECO:0000313" key="1">
    <source>
        <dbReference type="EMBL" id="MBD1601734.1"/>
    </source>
</evidence>
<dbReference type="RefSeq" id="WP_190425536.1">
    <property type="nucleotide sequence ID" value="NZ_JAAOCA010000040.1"/>
</dbReference>
<comment type="caution">
    <text evidence="1">The sequence shown here is derived from an EMBL/GenBank/DDBJ whole genome shotgun (WGS) entry which is preliminary data.</text>
</comment>
<evidence type="ECO:0000313" key="2">
    <source>
        <dbReference type="Proteomes" id="UP000805841"/>
    </source>
</evidence>